<reference evidence="5 6" key="1">
    <citation type="submission" date="2020-08" db="EMBL/GenBank/DDBJ databases">
        <title>Genomic Encyclopedia of Type Strains, Phase IV (KMG-IV): sequencing the most valuable type-strain genomes for metagenomic binning, comparative biology and taxonomic classification.</title>
        <authorList>
            <person name="Goeker M."/>
        </authorList>
    </citation>
    <scope>NUCLEOTIDE SEQUENCE [LARGE SCALE GENOMIC DNA]</scope>
    <source>
        <strain evidence="5 6">DSM 105721</strain>
    </source>
</reference>
<dbReference type="Proteomes" id="UP000546007">
    <property type="component" value="Unassembled WGS sequence"/>
</dbReference>
<dbReference type="SUPFAM" id="SSF111369">
    <property type="entry name" value="HlyD-like secretion proteins"/>
    <property type="match status" value="1"/>
</dbReference>
<evidence type="ECO:0000313" key="6">
    <source>
        <dbReference type="Proteomes" id="UP000546007"/>
    </source>
</evidence>
<dbReference type="NCBIfam" id="TIGR01730">
    <property type="entry name" value="RND_mfp"/>
    <property type="match status" value="1"/>
</dbReference>
<dbReference type="GO" id="GO:0015562">
    <property type="term" value="F:efflux transmembrane transporter activity"/>
    <property type="evidence" value="ECO:0007669"/>
    <property type="project" value="TreeGrafter"/>
</dbReference>
<comment type="caution">
    <text evidence="5">The sequence shown here is derived from an EMBL/GenBank/DDBJ whole genome shotgun (WGS) entry which is preliminary data.</text>
</comment>
<gene>
    <name evidence="5" type="ORF">GGR14_003386</name>
</gene>
<name>A0A7W6MZW1_9BACT</name>
<dbReference type="Gene3D" id="2.40.30.170">
    <property type="match status" value="1"/>
</dbReference>
<comment type="similarity">
    <text evidence="1">Belongs to the membrane fusion protein (MFP) (TC 8.A.1) family.</text>
</comment>
<feature type="domain" description="Multidrug resistance protein MdtA-like barrel-sandwich hybrid" evidence="2">
    <location>
        <begin position="76"/>
        <end position="202"/>
    </location>
</feature>
<dbReference type="InterPro" id="IPR058637">
    <property type="entry name" value="YknX-like_C"/>
</dbReference>
<dbReference type="Gene3D" id="2.40.50.100">
    <property type="match status" value="1"/>
</dbReference>
<evidence type="ECO:0000313" key="5">
    <source>
        <dbReference type="EMBL" id="MBB4027572.1"/>
    </source>
</evidence>
<dbReference type="InterPro" id="IPR058625">
    <property type="entry name" value="MdtA-like_BSH"/>
</dbReference>
<feature type="domain" description="YknX-like C-terminal permuted SH3-like" evidence="4">
    <location>
        <begin position="289"/>
        <end position="354"/>
    </location>
</feature>
<dbReference type="Gene3D" id="2.40.420.20">
    <property type="match status" value="1"/>
</dbReference>
<dbReference type="InterPro" id="IPR006143">
    <property type="entry name" value="RND_pump_MFP"/>
</dbReference>
<proteinExistence type="inferred from homology"/>
<dbReference type="InterPro" id="IPR058792">
    <property type="entry name" value="Beta-barrel_RND_2"/>
</dbReference>
<dbReference type="Pfam" id="PF25989">
    <property type="entry name" value="YknX_C"/>
    <property type="match status" value="1"/>
</dbReference>
<keyword evidence="6" id="KW-1185">Reference proteome</keyword>
<dbReference type="AlphaFoldDB" id="A0A7W6MZW1"/>
<dbReference type="Pfam" id="PF25917">
    <property type="entry name" value="BSH_RND"/>
    <property type="match status" value="1"/>
</dbReference>
<dbReference type="PANTHER" id="PTHR30469">
    <property type="entry name" value="MULTIDRUG RESISTANCE PROTEIN MDTA"/>
    <property type="match status" value="1"/>
</dbReference>
<dbReference type="Gene3D" id="1.10.287.470">
    <property type="entry name" value="Helix hairpin bin"/>
    <property type="match status" value="1"/>
</dbReference>
<dbReference type="GeneID" id="93101481"/>
<sequence>MNKGLKRVLQIGIPVVIVGAIVIPRLDFSSDKETSTPTTAVKAASRGALPVSGIVASMSTSGNGIPVTGLLVANEEVELVSETAGKVVKIAFEEGTLVKKGTLLVKVDDSDLQAQLARAEFQKELLAAKLERQRILLKRESISVEEFQQLETEYNMNLADIELLKVKIARTEIRAPFDGRMGFRFVSEGSYLQPSTKVSTIVDNSYLKIEFSIPEKYIDLPLVGRKLTFQPSGMEHQIEAEVYAVDPQADVATHTINLRARYRNTKNLVAGMFVKGELMTAENLKYILVPTEAVVPEMDGKRLWVVKNKKATSVPVQTDSRDSQFVEVTSGIQVGDTVLTGGLMQLREGMIVNVKLNKN</sequence>
<dbReference type="OrthoDB" id="9806939at2"/>
<dbReference type="PANTHER" id="PTHR30469:SF36">
    <property type="entry name" value="BLL3903 PROTEIN"/>
    <property type="match status" value="1"/>
</dbReference>
<organism evidence="5 6">
    <name type="scientific">Butyricimonas faecihominis</name>
    <dbReference type="NCBI Taxonomy" id="1472416"/>
    <lineage>
        <taxon>Bacteria</taxon>
        <taxon>Pseudomonadati</taxon>
        <taxon>Bacteroidota</taxon>
        <taxon>Bacteroidia</taxon>
        <taxon>Bacteroidales</taxon>
        <taxon>Odoribacteraceae</taxon>
        <taxon>Butyricimonas</taxon>
    </lineage>
</organism>
<dbReference type="RefSeq" id="WP_124316615.1">
    <property type="nucleotide sequence ID" value="NZ_AP028155.1"/>
</dbReference>
<dbReference type="Pfam" id="PF25954">
    <property type="entry name" value="Beta-barrel_RND_2"/>
    <property type="match status" value="1"/>
</dbReference>
<evidence type="ECO:0000259" key="2">
    <source>
        <dbReference type="Pfam" id="PF25917"/>
    </source>
</evidence>
<dbReference type="EMBL" id="JACIES010000011">
    <property type="protein sequence ID" value="MBB4027572.1"/>
    <property type="molecule type" value="Genomic_DNA"/>
</dbReference>
<dbReference type="GO" id="GO:1990281">
    <property type="term" value="C:efflux pump complex"/>
    <property type="evidence" value="ECO:0007669"/>
    <property type="project" value="TreeGrafter"/>
</dbReference>
<evidence type="ECO:0000256" key="1">
    <source>
        <dbReference type="ARBA" id="ARBA00009477"/>
    </source>
</evidence>
<feature type="domain" description="CusB-like beta-barrel" evidence="3">
    <location>
        <begin position="209"/>
        <end position="280"/>
    </location>
</feature>
<evidence type="ECO:0000259" key="3">
    <source>
        <dbReference type="Pfam" id="PF25954"/>
    </source>
</evidence>
<accession>A0A7W6MZW1</accession>
<protein>
    <submittedName>
        <fullName evidence="5">Membrane fusion protein (Multidrug efflux system)</fullName>
    </submittedName>
</protein>
<evidence type="ECO:0000259" key="4">
    <source>
        <dbReference type="Pfam" id="PF25989"/>
    </source>
</evidence>